<proteinExistence type="predicted"/>
<sequence length="280" mass="31718">MRTNVANPSSPEPALSVEGYKVLAGAVGRKSRRADWWARTGADLVGFLEMHEALLSSEDLEETDNRFEQTWNVIRLDESIKRFLKESFDKVHHDCDGRAAEADSEVQRWVVACRVPPKEGFIAPQTKDQFVDTCLADITLGVNPGCYFRLYTALVKLGFPPFQARVDEVIQRMWAFNLNYYGWCFRKLPPRRIQILKTRLVASSCGPETVAKDYFKKVVADDQRNRRLAAEARENAARRKNEWAGFYRFVRFAAVLGAVVARGPFEPHTTLAMLGGALSV</sequence>
<dbReference type="EMBL" id="DF237735">
    <property type="protein sequence ID" value="GAQ91443.1"/>
    <property type="molecule type" value="Genomic_DNA"/>
</dbReference>
<protein>
    <submittedName>
        <fullName evidence="1">Uncharacterized protein</fullName>
    </submittedName>
</protein>
<gene>
    <name evidence="1" type="ORF">KFL_007860050</name>
</gene>
<dbReference type="AlphaFoldDB" id="A0A1Y1ILA1"/>
<organism evidence="1 2">
    <name type="scientific">Klebsormidium nitens</name>
    <name type="common">Green alga</name>
    <name type="synonym">Ulothrix nitens</name>
    <dbReference type="NCBI Taxonomy" id="105231"/>
    <lineage>
        <taxon>Eukaryota</taxon>
        <taxon>Viridiplantae</taxon>
        <taxon>Streptophyta</taxon>
        <taxon>Klebsormidiophyceae</taxon>
        <taxon>Klebsormidiales</taxon>
        <taxon>Klebsormidiaceae</taxon>
        <taxon>Klebsormidium</taxon>
    </lineage>
</organism>
<keyword evidence="2" id="KW-1185">Reference proteome</keyword>
<name>A0A1Y1ILA1_KLENI</name>
<dbReference type="Proteomes" id="UP000054558">
    <property type="component" value="Unassembled WGS sequence"/>
</dbReference>
<evidence type="ECO:0000313" key="1">
    <source>
        <dbReference type="EMBL" id="GAQ91443.1"/>
    </source>
</evidence>
<accession>A0A1Y1ILA1</accession>
<evidence type="ECO:0000313" key="2">
    <source>
        <dbReference type="Proteomes" id="UP000054558"/>
    </source>
</evidence>
<reference evidence="1 2" key="1">
    <citation type="journal article" date="2014" name="Nat. Commun.">
        <title>Klebsormidium flaccidum genome reveals primary factors for plant terrestrial adaptation.</title>
        <authorList>
            <person name="Hori K."/>
            <person name="Maruyama F."/>
            <person name="Fujisawa T."/>
            <person name="Togashi T."/>
            <person name="Yamamoto N."/>
            <person name="Seo M."/>
            <person name="Sato S."/>
            <person name="Yamada T."/>
            <person name="Mori H."/>
            <person name="Tajima N."/>
            <person name="Moriyama T."/>
            <person name="Ikeuchi M."/>
            <person name="Watanabe M."/>
            <person name="Wada H."/>
            <person name="Kobayashi K."/>
            <person name="Saito M."/>
            <person name="Masuda T."/>
            <person name="Sasaki-Sekimoto Y."/>
            <person name="Mashiguchi K."/>
            <person name="Awai K."/>
            <person name="Shimojima M."/>
            <person name="Masuda S."/>
            <person name="Iwai M."/>
            <person name="Nobusawa T."/>
            <person name="Narise T."/>
            <person name="Kondo S."/>
            <person name="Saito H."/>
            <person name="Sato R."/>
            <person name="Murakawa M."/>
            <person name="Ihara Y."/>
            <person name="Oshima-Yamada Y."/>
            <person name="Ohtaka K."/>
            <person name="Satoh M."/>
            <person name="Sonobe K."/>
            <person name="Ishii M."/>
            <person name="Ohtani R."/>
            <person name="Kanamori-Sato M."/>
            <person name="Honoki R."/>
            <person name="Miyazaki D."/>
            <person name="Mochizuki H."/>
            <person name="Umetsu J."/>
            <person name="Higashi K."/>
            <person name="Shibata D."/>
            <person name="Kamiya Y."/>
            <person name="Sato N."/>
            <person name="Nakamura Y."/>
            <person name="Tabata S."/>
            <person name="Ida S."/>
            <person name="Kurokawa K."/>
            <person name="Ohta H."/>
        </authorList>
    </citation>
    <scope>NUCLEOTIDE SEQUENCE [LARGE SCALE GENOMIC DNA]</scope>
    <source>
        <strain evidence="1 2">NIES-2285</strain>
    </source>
</reference>